<dbReference type="InterPro" id="IPR010730">
    <property type="entry name" value="HET"/>
</dbReference>
<dbReference type="InterPro" id="IPR001680">
    <property type="entry name" value="WD40_rpt"/>
</dbReference>
<dbReference type="PRINTS" id="PR00320">
    <property type="entry name" value="GPROTEINBRPT"/>
</dbReference>
<feature type="repeat" description="WD" evidence="3">
    <location>
        <begin position="1097"/>
        <end position="1129"/>
    </location>
</feature>
<accession>A0A8H7AFN4</accession>
<protein>
    <recommendedName>
        <fullName evidence="9">NACHT domain-containing protein</fullName>
    </recommendedName>
</protein>
<feature type="repeat" description="WD" evidence="3">
    <location>
        <begin position="889"/>
        <end position="930"/>
    </location>
</feature>
<evidence type="ECO:0000259" key="4">
    <source>
        <dbReference type="Pfam" id="PF01847"/>
    </source>
</evidence>
<comment type="caution">
    <text evidence="7">The sequence shown here is derived from an EMBL/GenBank/DDBJ whole genome shotgun (WGS) entry which is preliminary data.</text>
</comment>
<feature type="repeat" description="WD" evidence="3">
    <location>
        <begin position="973"/>
        <end position="1015"/>
    </location>
</feature>
<evidence type="ECO:0000259" key="5">
    <source>
        <dbReference type="Pfam" id="PF06985"/>
    </source>
</evidence>
<feature type="domain" description="Nephrocystin 3-like N-terminal" evidence="6">
    <location>
        <begin position="288"/>
        <end position="447"/>
    </location>
</feature>
<dbReference type="PROSITE" id="PS50082">
    <property type="entry name" value="WD_REPEATS_2"/>
    <property type="match status" value="8"/>
</dbReference>
<dbReference type="PANTHER" id="PTHR44129">
    <property type="entry name" value="WD REPEAT-CONTAINING PROTEIN POP1"/>
    <property type="match status" value="1"/>
</dbReference>
<gene>
    <name evidence="7" type="ORF">GJ744_010891</name>
</gene>
<feature type="repeat" description="WD" evidence="3">
    <location>
        <begin position="1140"/>
        <end position="1172"/>
    </location>
</feature>
<keyword evidence="2" id="KW-0677">Repeat</keyword>
<dbReference type="InterPro" id="IPR027417">
    <property type="entry name" value="P-loop_NTPase"/>
</dbReference>
<dbReference type="InterPro" id="IPR015943">
    <property type="entry name" value="WD40/YVTN_repeat-like_dom_sf"/>
</dbReference>
<dbReference type="OrthoDB" id="4158009at2759"/>
<evidence type="ECO:0000256" key="2">
    <source>
        <dbReference type="ARBA" id="ARBA00022737"/>
    </source>
</evidence>
<dbReference type="Pfam" id="PF01847">
    <property type="entry name" value="VHL"/>
    <property type="match status" value="1"/>
</dbReference>
<dbReference type="Gene3D" id="3.40.50.300">
    <property type="entry name" value="P-loop containing nucleotide triphosphate hydrolases"/>
    <property type="match status" value="1"/>
</dbReference>
<dbReference type="InterPro" id="IPR056884">
    <property type="entry name" value="NPHP3-like_N"/>
</dbReference>
<dbReference type="SUPFAM" id="SSF50998">
    <property type="entry name" value="Quinoprotein alcohol dehydrogenase-like"/>
    <property type="match status" value="2"/>
</dbReference>
<dbReference type="InterPro" id="IPR036208">
    <property type="entry name" value="VHL_sf"/>
</dbReference>
<evidence type="ECO:0000256" key="3">
    <source>
        <dbReference type="PROSITE-ProRule" id="PRU00221"/>
    </source>
</evidence>
<dbReference type="Gene3D" id="2.130.10.10">
    <property type="entry name" value="YVTN repeat-like/Quinoprotein amine dehydrogenase"/>
    <property type="match status" value="3"/>
</dbReference>
<keyword evidence="1 3" id="KW-0853">WD repeat</keyword>
<dbReference type="CDD" id="cd00200">
    <property type="entry name" value="WD40"/>
    <property type="match status" value="2"/>
</dbReference>
<keyword evidence="8" id="KW-1185">Reference proteome</keyword>
<organism evidence="7 8">
    <name type="scientific">Endocarpon pusillum</name>
    <dbReference type="NCBI Taxonomy" id="364733"/>
    <lineage>
        <taxon>Eukaryota</taxon>
        <taxon>Fungi</taxon>
        <taxon>Dikarya</taxon>
        <taxon>Ascomycota</taxon>
        <taxon>Pezizomycotina</taxon>
        <taxon>Eurotiomycetes</taxon>
        <taxon>Chaetothyriomycetidae</taxon>
        <taxon>Verrucariales</taxon>
        <taxon>Verrucariaceae</taxon>
        <taxon>Endocarpon</taxon>
    </lineage>
</organism>
<dbReference type="PROSITE" id="PS00678">
    <property type="entry name" value="WD_REPEATS_1"/>
    <property type="match status" value="4"/>
</dbReference>
<dbReference type="Pfam" id="PF06985">
    <property type="entry name" value="HET"/>
    <property type="match status" value="1"/>
</dbReference>
<feature type="domain" description="von Hippel-Lindau disease tumour suppressor beta" evidence="4">
    <location>
        <begin position="1280"/>
        <end position="1341"/>
    </location>
</feature>
<dbReference type="SMART" id="SM00320">
    <property type="entry name" value="WD40"/>
    <property type="match status" value="10"/>
</dbReference>
<evidence type="ECO:0000313" key="8">
    <source>
        <dbReference type="Proteomes" id="UP000606974"/>
    </source>
</evidence>
<dbReference type="InterPro" id="IPR050349">
    <property type="entry name" value="WD_LIS1/nudF_dynein_reg"/>
</dbReference>
<dbReference type="InterPro" id="IPR024053">
    <property type="entry name" value="VHL_beta_dom"/>
</dbReference>
<dbReference type="InterPro" id="IPR011047">
    <property type="entry name" value="Quinoprotein_ADH-like_sf"/>
</dbReference>
<dbReference type="InterPro" id="IPR019775">
    <property type="entry name" value="WD40_repeat_CS"/>
</dbReference>
<sequence length="1453" mass="164790">MRLLKVDKNGEFSTLTDDRVGDIPSYAILSHTWGEDFEEISFKDLKIGPRSDTAGYRKLKFCAQQAARDELRYIWVDTCCIDRSNNTELSEAINSMFRWYQRAVRCYVYLPDVHTDGGDSNNSMQLWEPQFRKSRWFTRGWTLQELLAPSSVEFFDASGHKLGDKRGLERQLHEITGISVQALRGTALSKFPVSERLSWAETRQTKREEDKAYSLLGIFNIHIPLIYGEGMNSAFKRLKEEIDKNSSSIQDTILLNSLPYAVDAPFDSYQRQHEPVCLTDTRVNLLKEIYSWADGKDERLIFWLHGLAGTGKSTIARTVARNYFDKKRLAASFFFSRGGGDVSNADKFVISIAVQLARNIPHLHQHVCDAIKERSDIVSRTLRDQWHELVLRPLSKLNRKASSSSYILIVDALDECAKESDIRVLIHLLSEDRLLSDVRLRIFLTSRPELPIRCRFSQIRLEGYRDFVLHNISPSIVDDDIYLFLHYNLGAIRQERHLNASWPGETIIRYLVKIASGLFIWAATACRFISEGKRFAPKRLDMILRGNTSALTAPEKHLDEIYNTVLRQAISSEYTDDEKEESYLLLRQILGSIVTLLSPLCISSLSTLIRVPREDVNQTLDELHSILDIPRDQSQPLRLHHPSFRDFLLNKERCTDTRFQVEERKMHQTLVDQCIEIMSKVLKQDICGLDDFGTSVEDVSNTHVQLNLPHEVQYACLYWIQHLEKSEAKLRDDGQVHKFLQEHLLHWLEALNWMQKVSGAIYAINALRSITTTGDCPQLSAFVHDAQRFVLYCRSAFEKNPLQLYCSALLFAPQKSIVRRQFKTQVPRWIGRLPNVRRDWNALLQTLEGPRGASYAISFSSDSKVLASASEDHSIRLWDAATGVESLLFQLNGDAVMAISFSPDDRILALATAFRTVRLWDAATGLERYNLRGHQARVDVIAFSSDGKLIASGSRDKTVKLWDVITGTELHTLRGHEDQITTIVFPPGDKLLASASKDKSAVKLWDVTAGTEIKTRGAFDQYSDPVTFSSDGKLLATRAGRTISVWDINRGDELQRWQDHEMANSIAISPDGKMLVSGSFETVTMWHIASGGEQQIFEGHKTWVSHVVFSPDGKMLASASNDKTIKLWDAMIDTRREIGDVDHKGWVNVITFSPDGKLLASASHDNTVKLWDAVVGVGKKMLGSHDAWINDMTFSPDGKLLATAGDKSVKLWDIVTGDEQQKLEGHEEWVNNIAFSPDGKLLASISIDKTIKLWNVVTGAEQQTVKGVEFRLESPLSHSLTTGDSTHVTFVNESHVDVLFFWIDMKGISKHYWTIEPGLEIMQQTYVGHFWRFVNSNTNQTIGGYCGIPEHVDVIIQDEDVVAVEGNRQYLQSAIRRLNFWSSPPPSDALGEESRPRPAVYDNWITDDSQKRLIWLPDEYRPTCSATNLNTLVLGHASGRLTFLEIKLSTAVP</sequence>
<feature type="repeat" description="WD" evidence="3">
    <location>
        <begin position="847"/>
        <end position="888"/>
    </location>
</feature>
<evidence type="ECO:0000313" key="7">
    <source>
        <dbReference type="EMBL" id="KAF7507209.1"/>
    </source>
</evidence>
<feature type="repeat" description="WD" evidence="3">
    <location>
        <begin position="931"/>
        <end position="972"/>
    </location>
</feature>
<dbReference type="PROSITE" id="PS50294">
    <property type="entry name" value="WD_REPEATS_REGION"/>
    <property type="match status" value="6"/>
</dbReference>
<dbReference type="Pfam" id="PF00400">
    <property type="entry name" value="WD40"/>
    <property type="match status" value="8"/>
</dbReference>
<dbReference type="Pfam" id="PF24883">
    <property type="entry name" value="NPHP3_N"/>
    <property type="match status" value="1"/>
</dbReference>
<feature type="repeat" description="WD" evidence="3">
    <location>
        <begin position="1182"/>
        <end position="1222"/>
    </location>
</feature>
<dbReference type="SUPFAM" id="SSF49468">
    <property type="entry name" value="VHL"/>
    <property type="match status" value="1"/>
</dbReference>
<name>A0A8H7AFN4_9EURO</name>
<dbReference type="Proteomes" id="UP000606974">
    <property type="component" value="Unassembled WGS sequence"/>
</dbReference>
<dbReference type="SUPFAM" id="SSF52540">
    <property type="entry name" value="P-loop containing nucleoside triphosphate hydrolases"/>
    <property type="match status" value="1"/>
</dbReference>
<feature type="repeat" description="WD" evidence="3">
    <location>
        <begin position="1223"/>
        <end position="1264"/>
    </location>
</feature>
<dbReference type="InterPro" id="IPR037140">
    <property type="entry name" value="VHL_beta_dom_sf"/>
</dbReference>
<feature type="domain" description="Heterokaryon incompatibility" evidence="5">
    <location>
        <begin position="26"/>
        <end position="119"/>
    </location>
</feature>
<reference evidence="7" key="1">
    <citation type="submission" date="2020-02" db="EMBL/GenBank/DDBJ databases">
        <authorList>
            <person name="Palmer J.M."/>
        </authorList>
    </citation>
    <scope>NUCLEOTIDE SEQUENCE</scope>
    <source>
        <strain evidence="7">EPUS1.4</strain>
        <tissue evidence="7">Thallus</tissue>
    </source>
</reference>
<evidence type="ECO:0008006" key="9">
    <source>
        <dbReference type="Google" id="ProtNLM"/>
    </source>
</evidence>
<evidence type="ECO:0000256" key="1">
    <source>
        <dbReference type="ARBA" id="ARBA00022574"/>
    </source>
</evidence>
<dbReference type="EMBL" id="JAACFV010000073">
    <property type="protein sequence ID" value="KAF7507209.1"/>
    <property type="molecule type" value="Genomic_DNA"/>
</dbReference>
<proteinExistence type="predicted"/>
<evidence type="ECO:0000259" key="6">
    <source>
        <dbReference type="Pfam" id="PF24883"/>
    </source>
</evidence>
<dbReference type="Gene3D" id="2.60.40.780">
    <property type="entry name" value="von Hippel-Lindau disease tumour suppressor, beta domain"/>
    <property type="match status" value="1"/>
</dbReference>
<dbReference type="InterPro" id="IPR020472">
    <property type="entry name" value="WD40_PAC1"/>
</dbReference>